<sequence>MSSSDWDEVKLLAADFQRIQLTTSSQRLGERNCVEIVAKLISSKLLDVVFTTDGKEYVTPTHLTKELKDEAYIQGGRINILDAARALKVDPDVATSVCEKLTKDEHDDYCIVHGQLIGSTYLDQIAEDVLDKLEQNGHINSLKISQQFDLPVNIIDSMLEKRNQNLTFNLHKNKNNPYLYYTDSYFNSIKRIVRGALLAITRPVLCTAIINQCSIEEKEFFSVFESLLAEKQIPGTLTDRIGNACTYVPNIYTKALNNWVMNFYSNNNYLDYEAMNSVGITDPISYISRMQLGKELIALSTCSIGSKILVDVSAAIEESIASGTWIDIMDFLPIVFDPKDGKLVLEYLLKKTKISKGFQIFDDTVLVTDKFIEIQSERIINTLDAKVKRIIKSGEYANALISWKIQQKLVEDKNPELSRKEERKKKTGGKHGGGTQGRETKIKTVKKKYGQKSKQHDSDSDEQENKTIASEQFIIEIVTSDEIRDNLKIEETFKDVYEDKSSLTEKIVSYLYPILNKEALRRTQEMYDQVIANRIGDRRKVHQDFRDKLLLLLSDFHLYIKGVQKFDNTDIQIQLTTFLLKSVGGEIVESVKYYVAQNKEHNSESKTNQYDKQIEDAIEKLQKSLTSKRIDDFYEAVDQLLSSVDVVQKKHDRKKEREHLQNNRQILLNSLSNTENDAAQVLLIVTQILFQSITQTMIKVSGKFVSILLGFLQKHLNEQDFSVLQNYYDLVVQLLKTEDFDEKENIKSKLEEITHIVKDLAINFKKNLG</sequence>
<dbReference type="GO" id="GO:1990592">
    <property type="term" value="P:protein K69-linked ufmylation"/>
    <property type="evidence" value="ECO:0007669"/>
    <property type="project" value="TreeGrafter"/>
</dbReference>
<name>A0A2S2Q8I9_9HEMI</name>
<dbReference type="GeneID" id="112691896"/>
<dbReference type="GO" id="GO:0005789">
    <property type="term" value="C:endoplasmic reticulum membrane"/>
    <property type="evidence" value="ECO:0007669"/>
    <property type="project" value="TreeGrafter"/>
</dbReference>
<keyword evidence="12" id="KW-1185">Reference proteome</keyword>
<feature type="region of interest" description="Disordered" evidence="7">
    <location>
        <begin position="414"/>
        <end position="465"/>
    </location>
</feature>
<evidence type="ECO:0000313" key="13">
    <source>
        <dbReference type="RefSeq" id="XP_025422118.1"/>
    </source>
</evidence>
<gene>
    <name evidence="13" type="primary">LOC112691896</name>
    <name evidence="11" type="ORF">g.3662</name>
</gene>
<dbReference type="Pfam" id="PF25870">
    <property type="entry name" value="WHD_UFL1_5th"/>
    <property type="match status" value="1"/>
</dbReference>
<reference evidence="13" key="2">
    <citation type="submission" date="2025-04" db="UniProtKB">
        <authorList>
            <consortium name="RefSeq"/>
        </authorList>
    </citation>
    <scope>IDENTIFICATION</scope>
    <source>
        <tissue evidence="13">Whole body</tissue>
    </source>
</reference>
<evidence type="ECO:0000259" key="8">
    <source>
        <dbReference type="Pfam" id="PF09743"/>
    </source>
</evidence>
<evidence type="ECO:0000256" key="4">
    <source>
        <dbReference type="ARBA" id="ARBA00022679"/>
    </source>
</evidence>
<evidence type="ECO:0000256" key="7">
    <source>
        <dbReference type="SAM" id="MobiDB-lite"/>
    </source>
</evidence>
<keyword evidence="4" id="KW-0808">Transferase</keyword>
<evidence type="ECO:0000313" key="11">
    <source>
        <dbReference type="EMBL" id="MBY74046.1"/>
    </source>
</evidence>
<dbReference type="EMBL" id="GGMS01004843">
    <property type="protein sequence ID" value="MBY74046.1"/>
    <property type="molecule type" value="Transcribed_RNA"/>
</dbReference>
<dbReference type="Pfam" id="PF25041">
    <property type="entry name" value="UFL1_C"/>
    <property type="match status" value="1"/>
</dbReference>
<accession>A0A2S2Q8I9</accession>
<dbReference type="GO" id="GO:0061666">
    <property type="term" value="F:UFM1 ligase activity"/>
    <property type="evidence" value="ECO:0007669"/>
    <property type="project" value="InterPro"/>
</dbReference>
<dbReference type="Proteomes" id="UP000694846">
    <property type="component" value="Unplaced"/>
</dbReference>
<evidence type="ECO:0000256" key="3">
    <source>
        <dbReference type="ARBA" id="ARBA00014160"/>
    </source>
</evidence>
<dbReference type="InterPro" id="IPR056761">
    <property type="entry name" value="Ufl1-like_C"/>
</dbReference>
<evidence type="ECO:0000256" key="2">
    <source>
        <dbReference type="ARBA" id="ARBA00010789"/>
    </source>
</evidence>
<dbReference type="InterPro" id="IPR056580">
    <property type="entry name" value="Ufl1_dom"/>
</dbReference>
<evidence type="ECO:0000259" key="9">
    <source>
        <dbReference type="Pfam" id="PF23659"/>
    </source>
</evidence>
<dbReference type="OrthoDB" id="10258297at2759"/>
<evidence type="ECO:0000313" key="12">
    <source>
        <dbReference type="Proteomes" id="UP000694846"/>
    </source>
</evidence>
<evidence type="ECO:0000259" key="10">
    <source>
        <dbReference type="Pfam" id="PF25041"/>
    </source>
</evidence>
<evidence type="ECO:0000256" key="1">
    <source>
        <dbReference type="ARBA" id="ARBA00003950"/>
    </source>
</evidence>
<feature type="domain" description="E3 UFM1-protein ligase 1-like" evidence="9">
    <location>
        <begin position="542"/>
        <end position="650"/>
    </location>
</feature>
<dbReference type="InterPro" id="IPR018611">
    <property type="entry name" value="Ufl1"/>
</dbReference>
<evidence type="ECO:0000256" key="6">
    <source>
        <dbReference type="ARBA" id="ARBA00030452"/>
    </source>
</evidence>
<dbReference type="PANTHER" id="PTHR31057">
    <property type="entry name" value="E3 UFM1-PROTEIN LIGASE 1"/>
    <property type="match status" value="1"/>
</dbReference>
<dbReference type="Pfam" id="PF23659">
    <property type="entry name" value="UFL1"/>
    <property type="match status" value="1"/>
</dbReference>
<feature type="domain" description="E3 UFM1-protein ligase-like C-terminal" evidence="10">
    <location>
        <begin position="656"/>
        <end position="760"/>
    </location>
</feature>
<dbReference type="Pfam" id="PF09743">
    <property type="entry name" value="E3_UFM1_ligase"/>
    <property type="match status" value="1"/>
</dbReference>
<feature type="compositionally biased region" description="Basic residues" evidence="7">
    <location>
        <begin position="443"/>
        <end position="453"/>
    </location>
</feature>
<dbReference type="GO" id="GO:0034976">
    <property type="term" value="P:response to endoplasmic reticulum stress"/>
    <property type="evidence" value="ECO:0007669"/>
    <property type="project" value="TreeGrafter"/>
</dbReference>
<keyword evidence="5" id="KW-0833">Ubl conjugation pathway</keyword>
<organism evidence="11">
    <name type="scientific">Sipha flava</name>
    <name type="common">yellow sugarcane aphid</name>
    <dbReference type="NCBI Taxonomy" id="143950"/>
    <lineage>
        <taxon>Eukaryota</taxon>
        <taxon>Metazoa</taxon>
        <taxon>Ecdysozoa</taxon>
        <taxon>Arthropoda</taxon>
        <taxon>Hexapoda</taxon>
        <taxon>Insecta</taxon>
        <taxon>Pterygota</taxon>
        <taxon>Neoptera</taxon>
        <taxon>Paraneoptera</taxon>
        <taxon>Hemiptera</taxon>
        <taxon>Sternorrhyncha</taxon>
        <taxon>Aphidomorpha</taxon>
        <taxon>Aphidoidea</taxon>
        <taxon>Aphididae</taxon>
        <taxon>Sipha</taxon>
    </lineage>
</organism>
<evidence type="ECO:0000256" key="5">
    <source>
        <dbReference type="ARBA" id="ARBA00022786"/>
    </source>
</evidence>
<dbReference type="InterPro" id="IPR056579">
    <property type="entry name" value="Ufl1_N"/>
</dbReference>
<comment type="similarity">
    <text evidence="2">Belongs to the UFL1 family.</text>
</comment>
<keyword evidence="11 13" id="KW-0436">Ligase</keyword>
<proteinExistence type="inferred from homology"/>
<reference evidence="11" key="1">
    <citation type="submission" date="2018-04" db="EMBL/GenBank/DDBJ databases">
        <title>Transcriptome assembly of Sipha flava.</title>
        <authorList>
            <person name="Scully E.D."/>
            <person name="Geib S.M."/>
            <person name="Palmer N.A."/>
            <person name="Koch K."/>
            <person name="Bradshaw J."/>
            <person name="Heng-Moss T."/>
            <person name="Sarath G."/>
        </authorList>
    </citation>
    <scope>NUCLEOTIDE SEQUENCE</scope>
</reference>
<dbReference type="PANTHER" id="PTHR31057:SF0">
    <property type="entry name" value="E3 UFM1-PROTEIN LIGASE 1"/>
    <property type="match status" value="1"/>
</dbReference>
<dbReference type="AlphaFoldDB" id="A0A2S2Q8I9"/>
<dbReference type="GO" id="GO:0016874">
    <property type="term" value="F:ligase activity"/>
    <property type="evidence" value="ECO:0007669"/>
    <property type="project" value="UniProtKB-KW"/>
</dbReference>
<dbReference type="GO" id="GO:0032434">
    <property type="term" value="P:regulation of proteasomal ubiquitin-dependent protein catabolic process"/>
    <property type="evidence" value="ECO:0007669"/>
    <property type="project" value="TreeGrafter"/>
</dbReference>
<protein>
    <recommendedName>
        <fullName evidence="3">E3 UFM1-protein ligase 1 homolog</fullName>
    </recommendedName>
    <alternativeName>
        <fullName evidence="6">E3 UFM1-protein transferase 1 homolog</fullName>
    </alternativeName>
</protein>
<dbReference type="CTD" id="23376"/>
<dbReference type="RefSeq" id="XP_025422118.1">
    <property type="nucleotide sequence ID" value="XM_025566333.1"/>
</dbReference>
<feature type="domain" description="E3 UFM1-protein ligase 1-like N-terminal" evidence="8">
    <location>
        <begin position="8"/>
        <end position="287"/>
    </location>
</feature>
<comment type="function">
    <text evidence="1">E3 UFM1-protein ligase that mediates ufmylation of target proteins.</text>
</comment>